<dbReference type="Pfam" id="PF00378">
    <property type="entry name" value="ECH_1"/>
    <property type="match status" value="1"/>
</dbReference>
<dbReference type="SUPFAM" id="SSF52096">
    <property type="entry name" value="ClpP/crotonase"/>
    <property type="match status" value="1"/>
</dbReference>
<feature type="compositionally biased region" description="Basic and acidic residues" evidence="2">
    <location>
        <begin position="264"/>
        <end position="274"/>
    </location>
</feature>
<dbReference type="EC" id="4.2.1.17" evidence="3"/>
<dbReference type="GO" id="GO:0004300">
    <property type="term" value="F:enoyl-CoA hydratase activity"/>
    <property type="evidence" value="ECO:0007669"/>
    <property type="project" value="UniProtKB-EC"/>
</dbReference>
<geneLocation type="plasmid" evidence="3">
    <name>201</name>
</geneLocation>
<dbReference type="AlphaFoldDB" id="A0A0D4ZZ96"/>
<dbReference type="Gene3D" id="1.10.12.10">
    <property type="entry name" value="Lyase 2-enoyl-coa Hydratase, Chain A, domain 2"/>
    <property type="match status" value="1"/>
</dbReference>
<dbReference type="CDD" id="cd06558">
    <property type="entry name" value="crotonase-like"/>
    <property type="match status" value="1"/>
</dbReference>
<dbReference type="EMBL" id="KM017070">
    <property type="protein sequence ID" value="AJW29365.1"/>
    <property type="molecule type" value="Genomic_DNA"/>
</dbReference>
<dbReference type="InterPro" id="IPR029045">
    <property type="entry name" value="ClpP/crotonase-like_dom_sf"/>
</dbReference>
<sequence>MRIERTNGVAVITLSNSQTGNALDVEMAEALLERVQEAARDAAVRCVLLTGQGRFFCVGGDVKRIAASGDEVGILLDRITTPLHAAVSKLLHMDKPLVVAVNGPVAGGGLGLAAVGDIVLASDAAHFSMAYAGIGFSPDGGATWLLPRLIGLRKTQELAYTNGRLTSAEAVALGLVTRSVPPGDLAREARALAETLASGPVGAFAATRRLLLSSDSMSPEAQMDLEALSVRTQAAAAEGREGVAAFLGKRQPDFATRGGGTRSARRDWEKHYEN</sequence>
<evidence type="ECO:0000256" key="1">
    <source>
        <dbReference type="ARBA" id="ARBA00005254"/>
    </source>
</evidence>
<dbReference type="PANTHER" id="PTHR43459:SF1">
    <property type="entry name" value="EG:BACN32G11.4 PROTEIN"/>
    <property type="match status" value="1"/>
</dbReference>
<comment type="similarity">
    <text evidence="1">Belongs to the enoyl-CoA hydratase/isomerase family.</text>
</comment>
<reference evidence="3" key="1">
    <citation type="submission" date="2014-06" db="EMBL/GenBank/DDBJ databases">
        <title>Molecular and ecological studies on carbamate pesticide degrading bacteria isolated from agricultural soils.</title>
        <authorList>
            <person name="Kim D.-U."/>
            <person name="Ka J.-O."/>
        </authorList>
    </citation>
    <scope>NUCLEOTIDE SEQUENCE</scope>
    <source>
        <strain evidence="3">NS2</strain>
        <plasmid evidence="3">201</plasmid>
    </source>
</reference>
<name>A0A0D4ZZ96_9SPHN</name>
<keyword evidence="3" id="KW-0614">Plasmid</keyword>
<protein>
    <submittedName>
        <fullName evidence="3">Enoyl-CoA hydratase</fullName>
        <ecNumber evidence="3">4.2.1.17</ecNumber>
    </submittedName>
</protein>
<keyword evidence="3" id="KW-0456">Lyase</keyword>
<dbReference type="InterPro" id="IPR001753">
    <property type="entry name" value="Enoyl-CoA_hydra/iso"/>
</dbReference>
<accession>A0A0D4ZZ96</accession>
<evidence type="ECO:0000313" key="3">
    <source>
        <dbReference type="EMBL" id="AJW29365.1"/>
    </source>
</evidence>
<proteinExistence type="inferred from homology"/>
<dbReference type="PANTHER" id="PTHR43459">
    <property type="entry name" value="ENOYL-COA HYDRATASE"/>
    <property type="match status" value="1"/>
</dbReference>
<dbReference type="Gene3D" id="3.90.226.10">
    <property type="entry name" value="2-enoyl-CoA Hydratase, Chain A, domain 1"/>
    <property type="match status" value="1"/>
</dbReference>
<feature type="region of interest" description="Disordered" evidence="2">
    <location>
        <begin position="251"/>
        <end position="274"/>
    </location>
</feature>
<evidence type="ECO:0000256" key="2">
    <source>
        <dbReference type="SAM" id="MobiDB-lite"/>
    </source>
</evidence>
<gene>
    <name evidence="3" type="ORF">plasmid201_177</name>
</gene>
<dbReference type="InterPro" id="IPR014748">
    <property type="entry name" value="Enoyl-CoA_hydra_C"/>
</dbReference>
<organism evidence="3">
    <name type="scientific">Sphingomonas sp. NS2</name>
    <dbReference type="NCBI Taxonomy" id="908605"/>
    <lineage>
        <taxon>Bacteria</taxon>
        <taxon>Pseudomonadati</taxon>
        <taxon>Pseudomonadota</taxon>
        <taxon>Alphaproteobacteria</taxon>
        <taxon>Sphingomonadales</taxon>
        <taxon>Sphingomonadaceae</taxon>
        <taxon>Sphingomonas</taxon>
    </lineage>
</organism>